<name>A0A0C9LZB6_9FUNG</name>
<dbReference type="EMBL" id="DF837331">
    <property type="protein sequence ID" value="GAN11820.1"/>
    <property type="molecule type" value="Genomic_DNA"/>
</dbReference>
<proteinExistence type="predicted"/>
<dbReference type="AlphaFoldDB" id="A0A0C9LZB6"/>
<organism evidence="1">
    <name type="scientific">Mucor ambiguus</name>
    <dbReference type="NCBI Taxonomy" id="91626"/>
    <lineage>
        <taxon>Eukaryota</taxon>
        <taxon>Fungi</taxon>
        <taxon>Fungi incertae sedis</taxon>
        <taxon>Mucoromycota</taxon>
        <taxon>Mucoromycotina</taxon>
        <taxon>Mucoromycetes</taxon>
        <taxon>Mucorales</taxon>
        <taxon>Mucorineae</taxon>
        <taxon>Mucoraceae</taxon>
        <taxon>Mucor</taxon>
    </lineage>
</organism>
<protein>
    <submittedName>
        <fullName evidence="1">Uncharacterized protein</fullName>
    </submittedName>
</protein>
<reference evidence="1" key="1">
    <citation type="submission" date="2014-09" db="EMBL/GenBank/DDBJ databases">
        <title>Draft genome sequence of an oleaginous Mucoromycotina fungus Mucor ambiguus NBRC6742.</title>
        <authorList>
            <person name="Takeda I."/>
            <person name="Yamane N."/>
            <person name="Morita T."/>
            <person name="Tamano K."/>
            <person name="Machida M."/>
            <person name="Baker S."/>
            <person name="Koike H."/>
        </authorList>
    </citation>
    <scope>NUCLEOTIDE SEQUENCE</scope>
    <source>
        <strain evidence="1">NBRC 6742</strain>
    </source>
</reference>
<accession>A0A0C9LZB6</accession>
<gene>
    <name evidence="1" type="ORF">MAM1_1042d11429</name>
</gene>
<evidence type="ECO:0000313" key="1">
    <source>
        <dbReference type="EMBL" id="GAN11820.1"/>
    </source>
</evidence>
<dbReference type="Proteomes" id="UP000053815">
    <property type="component" value="Unassembled WGS sequence"/>
</dbReference>
<evidence type="ECO:0000313" key="2">
    <source>
        <dbReference type="Proteomes" id="UP000053815"/>
    </source>
</evidence>
<sequence length="180" mass="20588">MLLIPFRSPSDLSRQQSGTKMDLIFKTKFDDIKFGCGECALVGGVNTTKEFQDACFKMPKVMRDMLVKIVSRSPALLHKLHISGFCIADKMLTLYILASPVGYVSRYNAFNPVEYPVTENKIRSRMAKLLTMIFSARIIMENCAYVIDDDELDTDLDKFQPVVMDPCFVPVRTNYKKRKH</sequence>
<keyword evidence="2" id="KW-1185">Reference proteome</keyword>
<dbReference type="OrthoDB" id="2253830at2759"/>